<evidence type="ECO:0000313" key="3">
    <source>
        <dbReference type="EMBL" id="MBE6420562.1"/>
    </source>
</evidence>
<reference evidence="3" key="1">
    <citation type="submission" date="2019-04" db="EMBL/GenBank/DDBJ databases">
        <title>Evolution of Biomass-Degrading Anaerobic Consortia Revealed by Metagenomics.</title>
        <authorList>
            <person name="Peng X."/>
        </authorList>
    </citation>
    <scope>NUCLEOTIDE SEQUENCE</scope>
    <source>
        <strain evidence="3">SIG66</strain>
    </source>
</reference>
<feature type="domain" description="HAMP" evidence="2">
    <location>
        <begin position="200"/>
        <end position="251"/>
    </location>
</feature>
<feature type="transmembrane region" description="Helical" evidence="1">
    <location>
        <begin position="179"/>
        <end position="200"/>
    </location>
</feature>
<dbReference type="PROSITE" id="PS50885">
    <property type="entry name" value="HAMP"/>
    <property type="match status" value="1"/>
</dbReference>
<evidence type="ECO:0000259" key="2">
    <source>
        <dbReference type="PROSITE" id="PS50885"/>
    </source>
</evidence>
<accession>A0A928DMP3</accession>
<organism evidence="3 4">
    <name type="scientific">Candidatus Avelusimicrobium gallicola</name>
    <dbReference type="NCBI Taxonomy" id="2562704"/>
    <lineage>
        <taxon>Bacteria</taxon>
        <taxon>Pseudomonadati</taxon>
        <taxon>Elusimicrobiota</taxon>
        <taxon>Elusimicrobia</taxon>
        <taxon>Elusimicrobiales</taxon>
        <taxon>Elusimicrobiaceae</taxon>
        <taxon>Candidatus Avelusimicrobium</taxon>
    </lineage>
</organism>
<name>A0A928DMP3_9BACT</name>
<sequence>MKLTSKWFLWFVLVTVYASIIGGLFYYNLFKFVFDKKLQNEMVEMVRFRAPALVQWLASRPTGEATFREAEIMKSLMRNDDRVKSLIYLNANTTVRWHENTKFLGMTAKDYNNTVGFDTNAVSQAYQDRLPRALLFGDGNHYDMAIPLLAKDNVIAGMINLTVSRESARKLIHSSMIRYAFGAFIMILLIGGVLYLFLLLKIIRPLGSLKDSIEAVSLNNLVLAFPERRDEIGEVAGAVTGLLGKIREDIKSLENVEIMSLEKEQKWWKTILAVTVPKGSRALVIDENNNILYTNFELKMPGKEKVHLLDIFDGRQQEIIQVVGEALENPTKVLRGSVLNKDVKCLVKAVQLPDDAGKNRIVLVLEPEK</sequence>
<comment type="caution">
    <text evidence="3">The sequence shown here is derived from an EMBL/GenBank/DDBJ whole genome shotgun (WGS) entry which is preliminary data.</text>
</comment>
<dbReference type="EMBL" id="SUVG01000001">
    <property type="protein sequence ID" value="MBE6420562.1"/>
    <property type="molecule type" value="Genomic_DNA"/>
</dbReference>
<keyword evidence="1" id="KW-1133">Transmembrane helix</keyword>
<dbReference type="AlphaFoldDB" id="A0A928DMP3"/>
<feature type="transmembrane region" description="Helical" evidence="1">
    <location>
        <begin position="7"/>
        <end position="29"/>
    </location>
</feature>
<protein>
    <submittedName>
        <fullName evidence="3">HAMP domain-containing protein</fullName>
    </submittedName>
</protein>
<dbReference type="GO" id="GO:0007165">
    <property type="term" value="P:signal transduction"/>
    <property type="evidence" value="ECO:0007669"/>
    <property type="project" value="InterPro"/>
</dbReference>
<evidence type="ECO:0000313" key="4">
    <source>
        <dbReference type="Proteomes" id="UP000725649"/>
    </source>
</evidence>
<dbReference type="GO" id="GO:0016020">
    <property type="term" value="C:membrane"/>
    <property type="evidence" value="ECO:0007669"/>
    <property type="project" value="InterPro"/>
</dbReference>
<dbReference type="Proteomes" id="UP000725649">
    <property type="component" value="Unassembled WGS sequence"/>
</dbReference>
<keyword evidence="1" id="KW-0472">Membrane</keyword>
<gene>
    <name evidence="3" type="ORF">E7027_00195</name>
</gene>
<dbReference type="InterPro" id="IPR003660">
    <property type="entry name" value="HAMP_dom"/>
</dbReference>
<proteinExistence type="predicted"/>
<evidence type="ECO:0000256" key="1">
    <source>
        <dbReference type="SAM" id="Phobius"/>
    </source>
</evidence>
<keyword evidence="1" id="KW-0812">Transmembrane</keyword>
<dbReference type="Gene3D" id="6.10.340.10">
    <property type="match status" value="1"/>
</dbReference>